<comment type="pathway">
    <text evidence="2">Amino-acid degradation; L-histidine degradation into L-glutamate; N-formimidoyl-L-glutamate from L-histidine: step 3/3.</text>
</comment>
<evidence type="ECO:0000256" key="1">
    <source>
        <dbReference type="ARBA" id="ARBA00000853"/>
    </source>
</evidence>
<comment type="similarity">
    <text evidence="3">Belongs to the metallo-dependent hydrolases superfamily. HutI family.</text>
</comment>
<evidence type="ECO:0000256" key="5">
    <source>
        <dbReference type="ARBA" id="ARBA00013406"/>
    </source>
</evidence>
<dbReference type="SUPFAM" id="SSF51338">
    <property type="entry name" value="Composite domain of metallo-dependent hydrolases"/>
    <property type="match status" value="1"/>
</dbReference>
<dbReference type="UniPathway" id="UPA00379">
    <property type="reaction ID" value="UER00551"/>
</dbReference>
<dbReference type="EMBL" id="JABANN010000222">
    <property type="protein sequence ID" value="KAF4665779.1"/>
    <property type="molecule type" value="Genomic_DNA"/>
</dbReference>
<evidence type="ECO:0000313" key="15">
    <source>
        <dbReference type="Proteomes" id="UP000572268"/>
    </source>
</evidence>
<keyword evidence="8" id="KW-0369">Histidine metabolism</keyword>
<dbReference type="EC" id="3.5.2.7" evidence="4"/>
<gene>
    <name evidence="14" type="ORF">FOL46_003462</name>
</gene>
<reference evidence="14 15" key="1">
    <citation type="submission" date="2020-04" db="EMBL/GenBank/DDBJ databases">
        <title>Perkinsus olseni comparative genomics.</title>
        <authorList>
            <person name="Bogema D.R."/>
        </authorList>
    </citation>
    <scope>NUCLEOTIDE SEQUENCE [LARGE SCALE GENOMIC DNA]</scope>
    <source>
        <strain evidence="14">ATCC PRA-31</strain>
    </source>
</reference>
<dbReference type="Proteomes" id="UP000572268">
    <property type="component" value="Unassembled WGS sequence"/>
</dbReference>
<evidence type="ECO:0000313" key="14">
    <source>
        <dbReference type="EMBL" id="KAF4665779.1"/>
    </source>
</evidence>
<name>A0A7J6M2L4_PEROL</name>
<evidence type="ECO:0000259" key="13">
    <source>
        <dbReference type="Pfam" id="PF01979"/>
    </source>
</evidence>
<dbReference type="InterPro" id="IPR006680">
    <property type="entry name" value="Amidohydro-rel"/>
</dbReference>
<comment type="catalytic activity">
    <reaction evidence="1">
        <text>4-imidazolone-5-propanoate + H2O = N-formimidoyl-L-glutamate</text>
        <dbReference type="Rhea" id="RHEA:23660"/>
        <dbReference type="ChEBI" id="CHEBI:15377"/>
        <dbReference type="ChEBI" id="CHEBI:58928"/>
        <dbReference type="ChEBI" id="CHEBI:77893"/>
        <dbReference type="EC" id="3.5.2.7"/>
    </reaction>
</comment>
<accession>A0A7J6M2L4</accession>
<feature type="coiled-coil region" evidence="11">
    <location>
        <begin position="693"/>
        <end position="730"/>
    </location>
</feature>
<evidence type="ECO:0000256" key="2">
    <source>
        <dbReference type="ARBA" id="ARBA00004758"/>
    </source>
</evidence>
<evidence type="ECO:0000256" key="12">
    <source>
        <dbReference type="SAM" id="MobiDB-lite"/>
    </source>
</evidence>
<keyword evidence="9" id="KW-0862">Zinc</keyword>
<comment type="caution">
    <text evidence="14">The sequence shown here is derived from an EMBL/GenBank/DDBJ whole genome shotgun (WGS) entry which is preliminary data.</text>
</comment>
<dbReference type="NCBIfam" id="TIGR01224">
    <property type="entry name" value="hutI"/>
    <property type="match status" value="1"/>
</dbReference>
<dbReference type="GO" id="GO:0050480">
    <property type="term" value="F:imidazolonepropionase activity"/>
    <property type="evidence" value="ECO:0007669"/>
    <property type="project" value="UniProtKB-EC"/>
</dbReference>
<evidence type="ECO:0000256" key="8">
    <source>
        <dbReference type="ARBA" id="ARBA00022808"/>
    </source>
</evidence>
<dbReference type="SUPFAM" id="SSF51556">
    <property type="entry name" value="Metallo-dependent hydrolases"/>
    <property type="match status" value="1"/>
</dbReference>
<keyword evidence="11" id="KW-0175">Coiled coil</keyword>
<evidence type="ECO:0000256" key="10">
    <source>
        <dbReference type="ARBA" id="ARBA00023004"/>
    </source>
</evidence>
<evidence type="ECO:0000256" key="7">
    <source>
        <dbReference type="ARBA" id="ARBA00022801"/>
    </source>
</evidence>
<keyword evidence="10" id="KW-0408">Iron</keyword>
<evidence type="ECO:0000256" key="9">
    <source>
        <dbReference type="ARBA" id="ARBA00022833"/>
    </source>
</evidence>
<evidence type="ECO:0000256" key="11">
    <source>
        <dbReference type="SAM" id="Coils"/>
    </source>
</evidence>
<feature type="compositionally biased region" description="Low complexity" evidence="12">
    <location>
        <begin position="805"/>
        <end position="817"/>
    </location>
</feature>
<evidence type="ECO:0000256" key="6">
    <source>
        <dbReference type="ARBA" id="ARBA00022723"/>
    </source>
</evidence>
<dbReference type="InterPro" id="IPR005920">
    <property type="entry name" value="HutI"/>
</dbReference>
<dbReference type="PANTHER" id="PTHR42752:SF1">
    <property type="entry name" value="IMIDAZOLONEPROPIONASE-RELATED"/>
    <property type="match status" value="1"/>
</dbReference>
<keyword evidence="6" id="KW-0479">Metal-binding</keyword>
<organism evidence="14 15">
    <name type="scientific">Perkinsus olseni</name>
    <name type="common">Perkinsus atlanticus</name>
    <dbReference type="NCBI Taxonomy" id="32597"/>
    <lineage>
        <taxon>Eukaryota</taxon>
        <taxon>Sar</taxon>
        <taxon>Alveolata</taxon>
        <taxon>Perkinsozoa</taxon>
        <taxon>Perkinsea</taxon>
        <taxon>Perkinsida</taxon>
        <taxon>Perkinsidae</taxon>
        <taxon>Perkinsus</taxon>
    </lineage>
</organism>
<sequence>MSSYPSLLVNNISTLYTCDDGLGCINDAAVGFKEGRIVYIGSSVDVHDGSTDEYDIVISGKGLIAIPGMVDCHTHSVWAGTRCKEFSSRLKGTSYIDILQQGGGILSTVRDTRNASLDDLTMACGRRLSSMLHNGVTTCEVKSGYGLCVDTERDMLQAARNAASGSAAVPRVTTTFLGAHTLPWEYRDSRDAYLRQVIEDQLPVCAPLADSIDVFCDKGAFTLQEAHTVLSRGKERYGLKVKAHAEQIVHTGCAHLVADLGGVSADHLERLDEEGAEALASSNVVAVMLPGAQLYLKDTSPPIQLLRAKGVTMAVGSDLNPGSSPVHDLLTCATLSCIIQGLTIPEALLGVTKHAGQALGLPKAGWLAVDGGSYADMISWIYCNNRNILPPVMVYRPVEAFADGQLSPRLVKLRYDFYEAKRKDLLTAAKLAWQDKLIPINTTKGGGGGGHELNMLKEMENSVAYMEAEDNSAADKMADDAAKMKELNDKRREREEAKQAEAEAQSRLEKEMAKREFLRQQQELMDHQKKEEERKQALHEKSLAEAERRRKQEYDKMMQQEYAWRLQQDKLNEMNRKDEERLRIQEEQKEHRQEYMRSIIKKKNDRVMASMKNNEELEIRRKQEYLDRLEQEEAREQRLEERRRYHHEEGSKRSLALALKRKHIINEAVRRQEERRKAILDHQQETEQRLLEHEIKRERYLAFKRELDALKNKNKEMNVMRQRRREEHKRNTYAVQSRIKNEKSDNLIGERNRLWEERRQTGLEAYRARELIKSTIMDMKVKSKLSSGKLEKVIKDILRKKRFSPDASSSSSTPAAALLNHAS</sequence>
<protein>
    <recommendedName>
        <fullName evidence="5">Probable imidazolonepropionase</fullName>
        <ecNumber evidence="4">3.5.2.7</ecNumber>
    </recommendedName>
</protein>
<dbReference type="GO" id="GO:0019557">
    <property type="term" value="P:L-histidine catabolic process to glutamate and formate"/>
    <property type="evidence" value="ECO:0007669"/>
    <property type="project" value="UniProtKB-UniPathway"/>
</dbReference>
<dbReference type="AlphaFoldDB" id="A0A7J6M2L4"/>
<dbReference type="Pfam" id="PF01979">
    <property type="entry name" value="Amidohydro_1"/>
    <property type="match status" value="1"/>
</dbReference>
<keyword evidence="7" id="KW-0378">Hydrolase</keyword>
<feature type="domain" description="Amidohydrolase-related" evidence="13">
    <location>
        <begin position="64"/>
        <end position="390"/>
    </location>
</feature>
<dbReference type="PANTHER" id="PTHR42752">
    <property type="entry name" value="IMIDAZOLONEPROPIONASE"/>
    <property type="match status" value="1"/>
</dbReference>
<feature type="region of interest" description="Disordered" evidence="12">
    <location>
        <begin position="489"/>
        <end position="552"/>
    </location>
</feature>
<evidence type="ECO:0000256" key="4">
    <source>
        <dbReference type="ARBA" id="ARBA00012864"/>
    </source>
</evidence>
<evidence type="ECO:0000256" key="3">
    <source>
        <dbReference type="ARBA" id="ARBA00008002"/>
    </source>
</evidence>
<dbReference type="Gene3D" id="2.30.40.10">
    <property type="entry name" value="Urease, subunit C, domain 1"/>
    <property type="match status" value="1"/>
</dbReference>
<dbReference type="Gene3D" id="3.20.20.140">
    <property type="entry name" value="Metal-dependent hydrolases"/>
    <property type="match status" value="1"/>
</dbReference>
<dbReference type="GO" id="GO:0019556">
    <property type="term" value="P:L-histidine catabolic process to glutamate and formamide"/>
    <property type="evidence" value="ECO:0007669"/>
    <property type="project" value="UniProtKB-UniPathway"/>
</dbReference>
<dbReference type="GO" id="GO:0046872">
    <property type="term" value="F:metal ion binding"/>
    <property type="evidence" value="ECO:0007669"/>
    <property type="project" value="UniProtKB-KW"/>
</dbReference>
<dbReference type="InterPro" id="IPR011059">
    <property type="entry name" value="Metal-dep_hydrolase_composite"/>
</dbReference>
<proteinExistence type="inferred from homology"/>
<dbReference type="GO" id="GO:0005737">
    <property type="term" value="C:cytoplasm"/>
    <property type="evidence" value="ECO:0007669"/>
    <property type="project" value="InterPro"/>
</dbReference>
<dbReference type="InterPro" id="IPR032466">
    <property type="entry name" value="Metal_Hydrolase"/>
</dbReference>
<feature type="region of interest" description="Disordered" evidence="12">
    <location>
        <begin position="802"/>
        <end position="823"/>
    </location>
</feature>